<keyword evidence="3" id="KW-1185">Reference proteome</keyword>
<gene>
    <name evidence="2" type="ORF">CHS0354_039251</name>
</gene>
<dbReference type="Pfam" id="PF18738">
    <property type="entry name" value="HEPN_DZIP3"/>
    <property type="match status" value="1"/>
</dbReference>
<organism evidence="2 3">
    <name type="scientific">Potamilus streckersoni</name>
    <dbReference type="NCBI Taxonomy" id="2493646"/>
    <lineage>
        <taxon>Eukaryota</taxon>
        <taxon>Metazoa</taxon>
        <taxon>Spiralia</taxon>
        <taxon>Lophotrochozoa</taxon>
        <taxon>Mollusca</taxon>
        <taxon>Bivalvia</taxon>
        <taxon>Autobranchia</taxon>
        <taxon>Heteroconchia</taxon>
        <taxon>Palaeoheterodonta</taxon>
        <taxon>Unionida</taxon>
        <taxon>Unionoidea</taxon>
        <taxon>Unionidae</taxon>
        <taxon>Ambleminae</taxon>
        <taxon>Lampsilini</taxon>
        <taxon>Potamilus</taxon>
    </lineage>
</organism>
<reference evidence="2" key="3">
    <citation type="submission" date="2023-05" db="EMBL/GenBank/DDBJ databases">
        <authorList>
            <person name="Smith C.H."/>
        </authorList>
    </citation>
    <scope>NUCLEOTIDE SEQUENCE</scope>
    <source>
        <strain evidence="2">CHS0354</strain>
        <tissue evidence="2">Mantle</tissue>
    </source>
</reference>
<dbReference type="AlphaFoldDB" id="A0AAE0VN95"/>
<evidence type="ECO:0000313" key="2">
    <source>
        <dbReference type="EMBL" id="KAK3584518.1"/>
    </source>
</evidence>
<evidence type="ECO:0000313" key="3">
    <source>
        <dbReference type="Proteomes" id="UP001195483"/>
    </source>
</evidence>
<sequence>MDTVTSCWKTWVNDPAGQGRYDADAPITQEQINHARLCNALTTVCASALRNILLTNVPAPHTAIYQAILANKANLKRLNKDQYQLVFPDPQGLSTGKVEEFDISLLYTIIRNGSSVPAPSNGWANPPADNSKETHLGASVERIRLYRNSISGHSVDGEIGKQEFEDYWAKIDEVLHDIEMLLGNHGYLEDLEKRKDQVITPHEAREYKNRQKVSK</sequence>
<name>A0AAE0VN95_9BIVA</name>
<protein>
    <recommendedName>
        <fullName evidence="1">DZIP3-like HEPN domain-containing protein</fullName>
    </recommendedName>
</protein>
<dbReference type="EMBL" id="JAEAOA010002299">
    <property type="protein sequence ID" value="KAK3584518.1"/>
    <property type="molecule type" value="Genomic_DNA"/>
</dbReference>
<dbReference type="InterPro" id="IPR041249">
    <property type="entry name" value="HEPN_DZIP3"/>
</dbReference>
<proteinExistence type="predicted"/>
<comment type="caution">
    <text evidence="2">The sequence shown here is derived from an EMBL/GenBank/DDBJ whole genome shotgun (WGS) entry which is preliminary data.</text>
</comment>
<feature type="domain" description="DZIP3-like HEPN" evidence="1">
    <location>
        <begin position="74"/>
        <end position="205"/>
    </location>
</feature>
<reference evidence="2" key="2">
    <citation type="journal article" date="2021" name="Genome Biol. Evol.">
        <title>Developing a high-quality reference genome for a parasitic bivalve with doubly uniparental inheritance (Bivalvia: Unionida).</title>
        <authorList>
            <person name="Smith C.H."/>
        </authorList>
    </citation>
    <scope>NUCLEOTIDE SEQUENCE</scope>
    <source>
        <strain evidence="2">CHS0354</strain>
        <tissue evidence="2">Mantle</tissue>
    </source>
</reference>
<dbReference type="Proteomes" id="UP001195483">
    <property type="component" value="Unassembled WGS sequence"/>
</dbReference>
<accession>A0AAE0VN95</accession>
<reference evidence="2" key="1">
    <citation type="journal article" date="2021" name="Genome Biol. Evol.">
        <title>A High-Quality Reference Genome for a Parasitic Bivalve with Doubly Uniparental Inheritance (Bivalvia: Unionida).</title>
        <authorList>
            <person name="Smith C.H."/>
        </authorList>
    </citation>
    <scope>NUCLEOTIDE SEQUENCE</scope>
    <source>
        <strain evidence="2">CHS0354</strain>
    </source>
</reference>
<evidence type="ECO:0000259" key="1">
    <source>
        <dbReference type="Pfam" id="PF18738"/>
    </source>
</evidence>